<evidence type="ECO:0000256" key="4">
    <source>
        <dbReference type="SAM" id="MobiDB-lite"/>
    </source>
</evidence>
<reference evidence="7 8" key="1">
    <citation type="submission" date="2025-04" db="UniProtKB">
        <authorList>
            <consortium name="RefSeq"/>
        </authorList>
    </citation>
    <scope>IDENTIFICATION</scope>
    <source>
        <tissue evidence="7 8">Tentacle</tissue>
    </source>
</reference>
<keyword evidence="2" id="KW-0862">Zinc</keyword>
<feature type="compositionally biased region" description="Polar residues" evidence="4">
    <location>
        <begin position="310"/>
        <end position="330"/>
    </location>
</feature>
<dbReference type="GeneID" id="116307775"/>
<evidence type="ECO:0000256" key="2">
    <source>
        <dbReference type="ARBA" id="ARBA00022833"/>
    </source>
</evidence>
<dbReference type="Proteomes" id="UP000515163">
    <property type="component" value="Unplaced"/>
</dbReference>
<dbReference type="AlphaFoldDB" id="A0A6P8JAW8"/>
<feature type="compositionally biased region" description="Basic and acidic residues" evidence="4">
    <location>
        <begin position="204"/>
        <end position="218"/>
    </location>
</feature>
<keyword evidence="1 3" id="KW-0479">Metal-binding</keyword>
<feature type="compositionally biased region" description="Polar residues" evidence="4">
    <location>
        <begin position="337"/>
        <end position="374"/>
    </location>
</feature>
<accession>A0A6P8JAW8</accession>
<dbReference type="KEGG" id="aten:116307775"/>
<evidence type="ECO:0000256" key="3">
    <source>
        <dbReference type="PROSITE-ProRule" id="PRU00175"/>
    </source>
</evidence>
<dbReference type="RefSeq" id="XP_031573964.1">
    <property type="nucleotide sequence ID" value="XM_031718104.1"/>
</dbReference>
<keyword evidence="1 3" id="KW-0863">Zinc-finger</keyword>
<feature type="compositionally biased region" description="Polar residues" evidence="4">
    <location>
        <begin position="429"/>
        <end position="438"/>
    </location>
</feature>
<evidence type="ECO:0000313" key="7">
    <source>
        <dbReference type="RefSeq" id="XP_031573943.1"/>
    </source>
</evidence>
<feature type="compositionally biased region" description="Low complexity" evidence="4">
    <location>
        <begin position="381"/>
        <end position="403"/>
    </location>
</feature>
<feature type="region of interest" description="Disordered" evidence="4">
    <location>
        <begin position="71"/>
        <end position="115"/>
    </location>
</feature>
<gene>
    <name evidence="7 8 9 10" type="primary">LOC116307775</name>
</gene>
<dbReference type="RefSeq" id="XP_031573950.1">
    <property type="nucleotide sequence ID" value="XM_031718090.1"/>
</dbReference>
<dbReference type="OrthoDB" id="5958958at2759"/>
<dbReference type="PROSITE" id="PS50089">
    <property type="entry name" value="ZF_RING_2"/>
    <property type="match status" value="1"/>
</dbReference>
<evidence type="ECO:0000313" key="9">
    <source>
        <dbReference type="RefSeq" id="XP_031573957.1"/>
    </source>
</evidence>
<evidence type="ECO:0000259" key="5">
    <source>
        <dbReference type="PROSITE" id="PS50089"/>
    </source>
</evidence>
<dbReference type="RefSeq" id="XP_031573943.1">
    <property type="nucleotide sequence ID" value="XM_031718083.1"/>
</dbReference>
<feature type="region of interest" description="Disordered" evidence="4">
    <location>
        <begin position="276"/>
        <end position="442"/>
    </location>
</feature>
<keyword evidence="6" id="KW-1185">Reference proteome</keyword>
<protein>
    <submittedName>
        <fullName evidence="7 8">Uncharacterized protein LOC116307775 isoform X1</fullName>
    </submittedName>
</protein>
<organism evidence="6 8">
    <name type="scientific">Actinia tenebrosa</name>
    <name type="common">Australian red waratah sea anemone</name>
    <dbReference type="NCBI Taxonomy" id="6105"/>
    <lineage>
        <taxon>Eukaryota</taxon>
        <taxon>Metazoa</taxon>
        <taxon>Cnidaria</taxon>
        <taxon>Anthozoa</taxon>
        <taxon>Hexacorallia</taxon>
        <taxon>Actiniaria</taxon>
        <taxon>Actiniidae</taxon>
        <taxon>Actinia</taxon>
    </lineage>
</organism>
<sequence>MPRCFDIQKNLKNSTRQMPTLIMESSPKFITCPDCGERYDNARKRRLIDNCGHPRCYSCLFVDKPCPLCEKLPKQRPRSTSNVKTESENPDKSEQTGNLKQSKEYGVGSHPNLSNLKEMHKDRSATLPPSFRRDSHFRSLHRYEPHNSSSENLSTSRRSPSPPSQRPKSMPPSYHKSLENLHEQFWKSVQLAERKWSTAKTNKKKDSKETSAEEEKSNTVRSPVSPPPPPEIIDCPAPDVVRLPVPSSALPRSPRVLYHHMTAEERMNELRHEISRKAQERKEARPRSCSDILQPQSLKDIKNDAFDLRTTATTRPQSWSHNQFPSTTAQGIPCGYRSTSSLSERSFDSRNSTCSSPPNSWSPMLYRSSSPHNYSSDKSSDVSSINLSDTCSVSSGDSDSLHSGVRSPSSKNERGFNIPRPHSALENYSGGSSPSQTPRRFPVNPLSNVTYWVVDTGKKPLEVHQGLQETNLDEAIRRRPSNDGSAHAQTHWNGQTKLLPAAVVNVRTGVNTL</sequence>
<dbReference type="SUPFAM" id="SSF57850">
    <property type="entry name" value="RING/U-box"/>
    <property type="match status" value="1"/>
</dbReference>
<feature type="region of interest" description="Disordered" evidence="4">
    <location>
        <begin position="194"/>
        <end position="237"/>
    </location>
</feature>
<dbReference type="InterPro" id="IPR001841">
    <property type="entry name" value="Znf_RING"/>
</dbReference>
<feature type="domain" description="RING-type" evidence="5">
    <location>
        <begin position="32"/>
        <end position="70"/>
    </location>
</feature>
<feature type="compositionally biased region" description="Low complexity" evidence="4">
    <location>
        <begin position="147"/>
        <end position="159"/>
    </location>
</feature>
<proteinExistence type="predicted"/>
<feature type="compositionally biased region" description="Basic and acidic residues" evidence="4">
    <location>
        <begin position="85"/>
        <end position="94"/>
    </location>
</feature>
<name>A0A6P8JAW8_ACTTE</name>
<feature type="compositionally biased region" description="Basic and acidic residues" evidence="4">
    <location>
        <begin position="276"/>
        <end position="288"/>
    </location>
</feature>
<evidence type="ECO:0000256" key="1">
    <source>
        <dbReference type="ARBA" id="ARBA00022771"/>
    </source>
</evidence>
<evidence type="ECO:0000313" key="10">
    <source>
        <dbReference type="RefSeq" id="XP_031573964.1"/>
    </source>
</evidence>
<feature type="region of interest" description="Disordered" evidence="4">
    <location>
        <begin position="142"/>
        <end position="181"/>
    </location>
</feature>
<dbReference type="CDD" id="cd16449">
    <property type="entry name" value="RING-HC"/>
    <property type="match status" value="1"/>
</dbReference>
<evidence type="ECO:0000313" key="8">
    <source>
        <dbReference type="RefSeq" id="XP_031573950.1"/>
    </source>
</evidence>
<dbReference type="GO" id="GO:0008270">
    <property type="term" value="F:zinc ion binding"/>
    <property type="evidence" value="ECO:0007669"/>
    <property type="project" value="UniProtKB-KW"/>
</dbReference>
<evidence type="ECO:0000313" key="6">
    <source>
        <dbReference type="Proteomes" id="UP000515163"/>
    </source>
</evidence>
<dbReference type="RefSeq" id="XP_031573957.1">
    <property type="nucleotide sequence ID" value="XM_031718097.1"/>
</dbReference>